<dbReference type="Proteomes" id="UP000065473">
    <property type="component" value="Chromosome"/>
</dbReference>
<dbReference type="GeneID" id="14551931"/>
<evidence type="ECO:0000313" key="1">
    <source>
        <dbReference type="EMBL" id="ALU30391.1"/>
    </source>
</evidence>
<dbReference type="OMA" id="HYAWIVR"/>
<dbReference type="PaxDb" id="1435377-SUSAZ_06850"/>
<name>A0A0U3GS44_9CREN</name>
<accession>A0A0U3GS44</accession>
<gene>
    <name evidence="1" type="ORF">ATY89_10860</name>
    <name evidence="2" type="ORF">ATZ20_02415</name>
</gene>
<dbReference type="EMBL" id="CP013695">
    <property type="protein sequence ID" value="ALU31112.1"/>
    <property type="molecule type" value="Genomic_DNA"/>
</dbReference>
<dbReference type="RefSeq" id="WP_011278263.1">
    <property type="nucleotide sequence ID" value="NZ_BHWZ01000003.1"/>
</dbReference>
<dbReference type="OrthoDB" id="33530at2157"/>
<organism evidence="2 3">
    <name type="scientific">Sulfolobus acidocaldarius</name>
    <dbReference type="NCBI Taxonomy" id="2285"/>
    <lineage>
        <taxon>Archaea</taxon>
        <taxon>Thermoproteota</taxon>
        <taxon>Thermoprotei</taxon>
        <taxon>Sulfolobales</taxon>
        <taxon>Sulfolobaceae</taxon>
        <taxon>Sulfolobus</taxon>
    </lineage>
</organism>
<dbReference type="Proteomes" id="UP000060043">
    <property type="component" value="Chromosome"/>
</dbReference>
<dbReference type="STRING" id="1435377.SUSAZ_06850"/>
<sequence length="130" mass="14962">MEVYLENSSSKSGKHAIRTLLFKVEGENIVEVKEIKVKSKLNPVYKNGTRQLVIIPDKGTFIQLIFIKNVYGRVKGKAYVYNDGRTVLEMNYRKLKLKIVSGNPAYADYVRKIFEKLKIPIKRVNVKLVS</sequence>
<proteinExistence type="predicted"/>
<dbReference type="AlphaFoldDB" id="A0A0U3GS44"/>
<dbReference type="EMBL" id="CP013694">
    <property type="protein sequence ID" value="ALU30391.1"/>
    <property type="molecule type" value="Genomic_DNA"/>
</dbReference>
<protein>
    <submittedName>
        <fullName evidence="2">Uncharacterized protein</fullName>
    </submittedName>
</protein>
<reference evidence="3 4" key="1">
    <citation type="submission" date="2015-12" db="EMBL/GenBank/DDBJ databases">
        <title>A stable core within a dynamic pangenome in Sulfolobus acidocaldarius.</title>
        <authorList>
            <person name="Anderson R."/>
            <person name="Kouris A."/>
            <person name="Seward C."/>
            <person name="Campbell K."/>
            <person name="Whitaker R."/>
        </authorList>
    </citation>
    <scope>NUCLEOTIDE SEQUENCE [LARGE SCALE GENOMIC DNA]</scope>
    <source>
        <strain evidence="1 4">GG12-C01-09</strain>
        <strain evidence="2 3">NG05B_CO5_07</strain>
    </source>
</reference>
<evidence type="ECO:0000313" key="3">
    <source>
        <dbReference type="Proteomes" id="UP000060043"/>
    </source>
</evidence>
<evidence type="ECO:0000313" key="4">
    <source>
        <dbReference type="Proteomes" id="UP000065473"/>
    </source>
</evidence>
<evidence type="ECO:0000313" key="2">
    <source>
        <dbReference type="EMBL" id="ALU31112.1"/>
    </source>
</evidence>